<evidence type="ECO:0000313" key="9">
    <source>
        <dbReference type="Proteomes" id="UP000318946"/>
    </source>
</evidence>
<dbReference type="GO" id="GO:0009055">
    <property type="term" value="F:electron transfer activity"/>
    <property type="evidence" value="ECO:0007669"/>
    <property type="project" value="InterPro"/>
</dbReference>
<dbReference type="GeneID" id="78341175"/>
<feature type="binding site" evidence="7">
    <location>
        <position position="9"/>
    </location>
    <ligand>
        <name>Fe cation</name>
        <dbReference type="ChEBI" id="CHEBI:24875"/>
    </ligand>
</feature>
<evidence type="ECO:0000256" key="6">
    <source>
        <dbReference type="PIRNR" id="PIRNR000071"/>
    </source>
</evidence>
<dbReference type="PROSITE" id="PS50903">
    <property type="entry name" value="RUBREDOXIN_LIKE"/>
    <property type="match status" value="1"/>
</dbReference>
<evidence type="ECO:0000256" key="1">
    <source>
        <dbReference type="ARBA" id="ARBA00005337"/>
    </source>
</evidence>
<dbReference type="PANTHER" id="PTHR47627:SF1">
    <property type="entry name" value="RUBREDOXIN-1-RELATED"/>
    <property type="match status" value="1"/>
</dbReference>
<evidence type="ECO:0000256" key="7">
    <source>
        <dbReference type="PIRSR" id="PIRSR000071-1"/>
    </source>
</evidence>
<reference evidence="9" key="1">
    <citation type="submission" date="2019-06" db="EMBL/GenBank/DDBJ databases">
        <title>Alistipes onderdonkii subsp. vulgaris subsp. nov., Alistipes dispar sp. nov. and Alistipes communis sp. nov., isolated from human faeces, and creation of Alistipes onderdonkii subsp. onderdonkii subsp. nov.</title>
        <authorList>
            <person name="Sakamoto M."/>
            <person name="Ikeyama N."/>
            <person name="Ogata Y."/>
            <person name="Suda W."/>
            <person name="Iino T."/>
            <person name="Hattori M."/>
            <person name="Ohkuma M."/>
        </authorList>
    </citation>
    <scope>NUCLEOTIDE SEQUENCE [LARGE SCALE GENOMIC DNA]</scope>
    <source>
        <strain evidence="9">5CBH24</strain>
    </source>
</reference>
<dbReference type="Proteomes" id="UP000318946">
    <property type="component" value="Chromosome"/>
</dbReference>
<accession>A0A4Y1WQT6</accession>
<dbReference type="Pfam" id="PF00301">
    <property type="entry name" value="Rubredoxin"/>
    <property type="match status" value="1"/>
</dbReference>
<dbReference type="AlphaFoldDB" id="A0A3D3YMP0"/>
<dbReference type="InterPro" id="IPR050526">
    <property type="entry name" value="Rubredoxin_ET"/>
</dbReference>
<proteinExistence type="inferred from homology"/>
<dbReference type="PROSITE" id="PS00202">
    <property type="entry name" value="RUBREDOXIN"/>
    <property type="match status" value="1"/>
</dbReference>
<comment type="similarity">
    <text evidence="1 6">Belongs to the rubredoxin family.</text>
</comment>
<keyword evidence="3 6" id="KW-0479">Metal-binding</keyword>
<keyword evidence="4 6" id="KW-0249">Electron transport</keyword>
<dbReference type="InterPro" id="IPR018527">
    <property type="entry name" value="Rubredoxin_Fe_BS"/>
</dbReference>
<evidence type="ECO:0000256" key="2">
    <source>
        <dbReference type="ARBA" id="ARBA00022448"/>
    </source>
</evidence>
<dbReference type="KEGG" id="acou:A5CBH24_04600"/>
<protein>
    <recommendedName>
        <fullName evidence="6">Rubredoxin</fullName>
    </recommendedName>
</protein>
<dbReference type="InterPro" id="IPR024935">
    <property type="entry name" value="Rubredoxin_dom"/>
</dbReference>
<dbReference type="NCBIfam" id="NF045768">
    <property type="entry name" value="RubredRD"/>
    <property type="match status" value="1"/>
</dbReference>
<dbReference type="RefSeq" id="WP_141412072.1">
    <property type="nucleotide sequence ID" value="NZ_AP019735.1"/>
</dbReference>
<dbReference type="FunFam" id="2.20.28.10:FF:000001">
    <property type="entry name" value="Rubredoxin"/>
    <property type="match status" value="1"/>
</dbReference>
<gene>
    <name evidence="8" type="ORF">A5CBH24_04600</name>
</gene>
<dbReference type="GO" id="GO:0005506">
    <property type="term" value="F:iron ion binding"/>
    <property type="evidence" value="ECO:0007669"/>
    <property type="project" value="InterPro"/>
</dbReference>
<accession>A0A4Y1XQZ0</accession>
<dbReference type="OrthoDB" id="9758182at2"/>
<keyword evidence="2 6" id="KW-0813">Transport</keyword>
<dbReference type="Gene3D" id="2.20.28.10">
    <property type="match status" value="1"/>
</dbReference>
<feature type="binding site" evidence="7">
    <location>
        <position position="39"/>
    </location>
    <ligand>
        <name>Fe cation</name>
        <dbReference type="ChEBI" id="CHEBI:24875"/>
    </ligand>
</feature>
<dbReference type="EMBL" id="AP019735">
    <property type="protein sequence ID" value="BBL03147.1"/>
    <property type="molecule type" value="Genomic_DNA"/>
</dbReference>
<accession>A0A3D3YMP0</accession>
<evidence type="ECO:0000256" key="5">
    <source>
        <dbReference type="ARBA" id="ARBA00023004"/>
    </source>
</evidence>
<dbReference type="CDD" id="cd00730">
    <property type="entry name" value="rubredoxin"/>
    <property type="match status" value="1"/>
</dbReference>
<evidence type="ECO:0000256" key="3">
    <source>
        <dbReference type="ARBA" id="ARBA00022723"/>
    </source>
</evidence>
<dbReference type="InterPro" id="IPR024934">
    <property type="entry name" value="Rubredoxin-like_dom"/>
</dbReference>
<evidence type="ECO:0000313" key="8">
    <source>
        <dbReference type="EMBL" id="BBL03147.1"/>
    </source>
</evidence>
<dbReference type="PIRSF" id="PIRSF000071">
    <property type="entry name" value="Rubredoxin"/>
    <property type="match status" value="1"/>
</dbReference>
<keyword evidence="9" id="KW-1185">Reference proteome</keyword>
<dbReference type="PRINTS" id="PR00163">
    <property type="entry name" value="RUBREDOXIN"/>
</dbReference>
<organism evidence="8 9">
    <name type="scientific">Alistipes communis</name>
    <dbReference type="NCBI Taxonomy" id="2585118"/>
    <lineage>
        <taxon>Bacteria</taxon>
        <taxon>Pseudomonadati</taxon>
        <taxon>Bacteroidota</taxon>
        <taxon>Bacteroidia</taxon>
        <taxon>Bacteroidales</taxon>
        <taxon>Rikenellaceae</taxon>
        <taxon>Alistipes</taxon>
    </lineage>
</organism>
<dbReference type="PANTHER" id="PTHR47627">
    <property type="entry name" value="RUBREDOXIN"/>
    <property type="match status" value="1"/>
</dbReference>
<sequence length="54" mass="6105">MKKYKCSVCGWIYDPAAGDPKHGIVPGTPFEELPADWHCPRCGAPKEKFRPMEE</sequence>
<dbReference type="GO" id="GO:0043448">
    <property type="term" value="P:alkane catabolic process"/>
    <property type="evidence" value="ECO:0007669"/>
    <property type="project" value="TreeGrafter"/>
</dbReference>
<dbReference type="SUPFAM" id="SSF57802">
    <property type="entry name" value="Rubredoxin-like"/>
    <property type="match status" value="1"/>
</dbReference>
<comment type="cofactor">
    <cofactor evidence="6 7">
        <name>Fe(3+)</name>
        <dbReference type="ChEBI" id="CHEBI:29034"/>
    </cofactor>
    <text evidence="6 7">Binds 1 Fe(3+) ion per subunit.</text>
</comment>
<dbReference type="InterPro" id="IPR024922">
    <property type="entry name" value="Rubredoxin"/>
</dbReference>
<feature type="binding site" evidence="7">
    <location>
        <position position="6"/>
    </location>
    <ligand>
        <name>Fe cation</name>
        <dbReference type="ChEBI" id="CHEBI:24875"/>
    </ligand>
</feature>
<name>A0A3D3YMP0_9BACT</name>
<keyword evidence="5 6" id="KW-0408">Iron</keyword>
<feature type="binding site" evidence="7">
    <location>
        <position position="42"/>
    </location>
    <ligand>
        <name>Fe cation</name>
        <dbReference type="ChEBI" id="CHEBI:24875"/>
    </ligand>
</feature>
<evidence type="ECO:0000256" key="4">
    <source>
        <dbReference type="ARBA" id="ARBA00022982"/>
    </source>
</evidence>